<dbReference type="InterPro" id="IPR025349">
    <property type="entry name" value="DUF4253"/>
</dbReference>
<accession>A0ABQ3WBC5</accession>
<gene>
    <name evidence="2" type="ORF">Aca07nite_01650</name>
</gene>
<reference evidence="2" key="1">
    <citation type="submission" date="2021-01" db="EMBL/GenBank/DDBJ databases">
        <title>Whole genome shotgun sequence of Actinoplanes capillaceus NBRC 16408.</title>
        <authorList>
            <person name="Komaki H."/>
            <person name="Tamura T."/>
        </authorList>
    </citation>
    <scope>NUCLEOTIDE SEQUENCE [LARGE SCALE GENOMIC DNA]</scope>
    <source>
        <strain evidence="2">NBRC 16408</strain>
    </source>
</reference>
<dbReference type="EMBL" id="BOMF01000001">
    <property type="protein sequence ID" value="GID42890.1"/>
    <property type="molecule type" value="Genomic_DNA"/>
</dbReference>
<dbReference type="Pfam" id="PF14062">
    <property type="entry name" value="DUF4253"/>
    <property type="match status" value="1"/>
</dbReference>
<protein>
    <recommendedName>
        <fullName evidence="1">DUF4253 domain-containing protein</fullName>
    </recommendedName>
</protein>
<evidence type="ECO:0000313" key="2">
    <source>
        <dbReference type="EMBL" id="GID42890.1"/>
    </source>
</evidence>
<sequence>MRRFSSIHGVQQILRAAGLESHRARQYSIHDETVIVVDITGDAQRMWRSARAGLGDHYPVLANPSFLVTDPVFHHAVAPGELIAQAADFDVEDFLTRQPGSQMPGSRGRDPEILGTGDEGYNLDCYDVASFGEPEALIIVPRPEPWAAFAYLDGYAALMGQNSAVSTAAARRWYDRYGAIPVVIGLATAFEVSRPPTDPADAERLAAEHVGIAGLTAGTSVRAYARALTQLDHWTLYDRP</sequence>
<organism evidence="2">
    <name type="scientific">Actinoplanes campanulatus</name>
    <dbReference type="NCBI Taxonomy" id="113559"/>
    <lineage>
        <taxon>Bacteria</taxon>
        <taxon>Bacillati</taxon>
        <taxon>Actinomycetota</taxon>
        <taxon>Actinomycetes</taxon>
        <taxon>Micromonosporales</taxon>
        <taxon>Micromonosporaceae</taxon>
        <taxon>Actinoplanes</taxon>
    </lineage>
</organism>
<comment type="caution">
    <text evidence="2">The sequence shown here is derived from an EMBL/GenBank/DDBJ whole genome shotgun (WGS) entry which is preliminary data.</text>
</comment>
<proteinExistence type="predicted"/>
<evidence type="ECO:0000259" key="1">
    <source>
        <dbReference type="Pfam" id="PF14062"/>
    </source>
</evidence>
<name>A0ABQ3WBC5_9ACTN</name>
<feature type="domain" description="DUF4253" evidence="1">
    <location>
        <begin position="137"/>
        <end position="237"/>
    </location>
</feature>